<evidence type="ECO:0000313" key="3">
    <source>
        <dbReference type="EMBL" id="GMR36300.1"/>
    </source>
</evidence>
<proteinExistence type="inferred from homology"/>
<dbReference type="GO" id="GO:0005634">
    <property type="term" value="C:nucleus"/>
    <property type="evidence" value="ECO:0007669"/>
    <property type="project" value="TreeGrafter"/>
</dbReference>
<feature type="domain" description="Serine/threonine specific protein phosphatases" evidence="2">
    <location>
        <begin position="126"/>
        <end position="131"/>
    </location>
</feature>
<dbReference type="InterPro" id="IPR004843">
    <property type="entry name" value="Calcineurin-like_PHP"/>
</dbReference>
<dbReference type="EMBL" id="BTRK01000002">
    <property type="protein sequence ID" value="GMR36300.1"/>
    <property type="molecule type" value="Genomic_DNA"/>
</dbReference>
<dbReference type="GO" id="GO:0004722">
    <property type="term" value="F:protein serine/threonine phosphatase activity"/>
    <property type="evidence" value="ECO:0007669"/>
    <property type="project" value="UniProtKB-EC"/>
</dbReference>
<comment type="caution">
    <text evidence="3">The sequence shown here is derived from an EMBL/GenBank/DDBJ whole genome shotgun (WGS) entry which is preliminary data.</text>
</comment>
<evidence type="ECO:0000313" key="4">
    <source>
        <dbReference type="Proteomes" id="UP001328107"/>
    </source>
</evidence>
<comment type="similarity">
    <text evidence="1">Belongs to the PPP phosphatase family.</text>
</comment>
<dbReference type="GO" id="GO:0005737">
    <property type="term" value="C:cytoplasm"/>
    <property type="evidence" value="ECO:0007669"/>
    <property type="project" value="TreeGrafter"/>
</dbReference>
<evidence type="ECO:0000259" key="2">
    <source>
        <dbReference type="PROSITE" id="PS00125"/>
    </source>
</evidence>
<feature type="non-terminal residue" evidence="3">
    <location>
        <position position="344"/>
    </location>
</feature>
<name>A0AAN4ZFZ9_9BILA</name>
<comment type="catalytic activity">
    <reaction evidence="1">
        <text>O-phospho-L-threonyl-[protein] + H2O = L-threonyl-[protein] + phosphate</text>
        <dbReference type="Rhea" id="RHEA:47004"/>
        <dbReference type="Rhea" id="RHEA-COMP:11060"/>
        <dbReference type="Rhea" id="RHEA-COMP:11605"/>
        <dbReference type="ChEBI" id="CHEBI:15377"/>
        <dbReference type="ChEBI" id="CHEBI:30013"/>
        <dbReference type="ChEBI" id="CHEBI:43474"/>
        <dbReference type="ChEBI" id="CHEBI:61977"/>
        <dbReference type="EC" id="3.1.3.16"/>
    </reaction>
</comment>
<keyword evidence="1" id="KW-0378">Hydrolase</keyword>
<dbReference type="Pfam" id="PF00149">
    <property type="entry name" value="Metallophos"/>
    <property type="match status" value="1"/>
</dbReference>
<dbReference type="Gene3D" id="3.60.21.10">
    <property type="match status" value="1"/>
</dbReference>
<dbReference type="PANTHER" id="PTHR11668:SF491">
    <property type="entry name" value="SERINE_THREONINE-PROTEIN PHOSPHATASE"/>
    <property type="match status" value="1"/>
</dbReference>
<dbReference type="SUPFAM" id="SSF56300">
    <property type="entry name" value="Metallo-dependent phosphatases"/>
    <property type="match status" value="1"/>
</dbReference>
<dbReference type="PANTHER" id="PTHR11668">
    <property type="entry name" value="SERINE/THREONINE PROTEIN PHOSPHATASE"/>
    <property type="match status" value="1"/>
</dbReference>
<dbReference type="EC" id="3.1.3.16" evidence="1"/>
<dbReference type="Proteomes" id="UP001328107">
    <property type="component" value="Unassembled WGS sequence"/>
</dbReference>
<keyword evidence="4" id="KW-1185">Reference proteome</keyword>
<gene>
    <name evidence="3" type="ORF">PMAYCL1PPCAC_06495</name>
</gene>
<dbReference type="SMART" id="SM00156">
    <property type="entry name" value="PP2Ac"/>
    <property type="match status" value="1"/>
</dbReference>
<sequence>RKYVKDFNPLYRLMKKLSEHSYAQGEQFDFQYDDIIQILIKIKSTLQLDPPLVRCDIPVVIVGDIHGQFNDLVRVFEQFSGKNKPGWLNKPYVFLGDYVDRGKQSLEVIAFVFLMKIFFKKSVYLLRGNHECKAINRVYGFSQELAERFEKDKGNNLFHMFNEAFTHMPLACLVGKIILCMHGGISPKLTSLDDIMKIPKPLVDPNSNELACDLMWADPMINLKGFKPNAIRGVSVHFGEDVLHSTMAQLGVKLIMMMNGYNFFGKQKLVTVFTAASYYPDRANRGAVLHVDKTGRLGFFVVSPSPGGAQKAFTGDHEDANKYDVGYILSVADEKVKESSLSLR</sequence>
<dbReference type="PRINTS" id="PR00114">
    <property type="entry name" value="STPHPHTASE"/>
</dbReference>
<dbReference type="PROSITE" id="PS00125">
    <property type="entry name" value="SER_THR_PHOSPHATASE"/>
    <property type="match status" value="1"/>
</dbReference>
<reference evidence="4" key="1">
    <citation type="submission" date="2022-10" db="EMBL/GenBank/DDBJ databases">
        <title>Genome assembly of Pristionchus species.</title>
        <authorList>
            <person name="Yoshida K."/>
            <person name="Sommer R.J."/>
        </authorList>
    </citation>
    <scope>NUCLEOTIDE SEQUENCE [LARGE SCALE GENOMIC DNA]</scope>
    <source>
        <strain evidence="4">RS5460</strain>
    </source>
</reference>
<dbReference type="AlphaFoldDB" id="A0AAN4ZFZ9"/>
<dbReference type="InterPro" id="IPR029052">
    <property type="entry name" value="Metallo-depent_PP-like"/>
</dbReference>
<protein>
    <recommendedName>
        <fullName evidence="1">Serine/threonine-protein phosphatase</fullName>
        <ecNumber evidence="1">3.1.3.16</ecNumber>
    </recommendedName>
</protein>
<dbReference type="InterPro" id="IPR006186">
    <property type="entry name" value="Ser/Thr-sp_prot-phosphatase"/>
</dbReference>
<accession>A0AAN4ZFZ9</accession>
<dbReference type="InterPro" id="IPR050341">
    <property type="entry name" value="PP1_catalytic_subunit"/>
</dbReference>
<feature type="non-terminal residue" evidence="3">
    <location>
        <position position="1"/>
    </location>
</feature>
<organism evidence="3 4">
    <name type="scientific">Pristionchus mayeri</name>
    <dbReference type="NCBI Taxonomy" id="1317129"/>
    <lineage>
        <taxon>Eukaryota</taxon>
        <taxon>Metazoa</taxon>
        <taxon>Ecdysozoa</taxon>
        <taxon>Nematoda</taxon>
        <taxon>Chromadorea</taxon>
        <taxon>Rhabditida</taxon>
        <taxon>Rhabditina</taxon>
        <taxon>Diplogasteromorpha</taxon>
        <taxon>Diplogasteroidea</taxon>
        <taxon>Neodiplogasteridae</taxon>
        <taxon>Pristionchus</taxon>
    </lineage>
</organism>
<evidence type="ECO:0000256" key="1">
    <source>
        <dbReference type="RuleBase" id="RU004273"/>
    </source>
</evidence>